<dbReference type="Proteomes" id="UP000624404">
    <property type="component" value="Unassembled WGS sequence"/>
</dbReference>
<feature type="region of interest" description="Disordered" evidence="1">
    <location>
        <begin position="139"/>
        <end position="177"/>
    </location>
</feature>
<gene>
    <name evidence="3" type="ORF">SCLTRI_LOCUS6068</name>
</gene>
<comment type="caution">
    <text evidence="3">The sequence shown here is derived from an EMBL/GenBank/DDBJ whole genome shotgun (WGS) entry which is preliminary data.</text>
</comment>
<protein>
    <submittedName>
        <fullName evidence="3">373a714b-f20b-4fa6-bc2c-b2c6c21641f5-CDS</fullName>
    </submittedName>
</protein>
<evidence type="ECO:0000313" key="3">
    <source>
        <dbReference type="EMBL" id="CAD6446276.1"/>
    </source>
</evidence>
<keyword evidence="4" id="KW-1185">Reference proteome</keyword>
<keyword evidence="2" id="KW-0472">Membrane</keyword>
<organism evidence="3 4">
    <name type="scientific">Sclerotinia trifoliorum</name>
    <dbReference type="NCBI Taxonomy" id="28548"/>
    <lineage>
        <taxon>Eukaryota</taxon>
        <taxon>Fungi</taxon>
        <taxon>Dikarya</taxon>
        <taxon>Ascomycota</taxon>
        <taxon>Pezizomycotina</taxon>
        <taxon>Leotiomycetes</taxon>
        <taxon>Helotiales</taxon>
        <taxon>Sclerotiniaceae</taxon>
        <taxon>Sclerotinia</taxon>
    </lineage>
</organism>
<feature type="transmembrane region" description="Helical" evidence="2">
    <location>
        <begin position="114"/>
        <end position="137"/>
    </location>
</feature>
<reference evidence="3" key="1">
    <citation type="submission" date="2020-10" db="EMBL/GenBank/DDBJ databases">
        <authorList>
            <person name="Kusch S."/>
        </authorList>
    </citation>
    <scope>NUCLEOTIDE SEQUENCE</scope>
    <source>
        <strain evidence="3">SwB9</strain>
    </source>
</reference>
<keyword evidence="2" id="KW-0812">Transmembrane</keyword>
<dbReference type="OrthoDB" id="1046782at2759"/>
<sequence length="322" mass="32926">MSNSPNSPTVRPQEDHEGLQVVPDDGLQTPEPEESPMDRDVKFQPYSAAAAYGGTLNVSEPGFDVPPGPESPPPAFHLINEYKISNNNTLPIEDSPPSGNSLKKKRICGLRKRIFWLLILLLFLAIVGLAVGLGIGLSGSKSTSSEPPTPISSFSTSSSTPGTKTSSATPSTTSPIGQTCVNGTGPGNYLGLCNFSCNFGYCPSPCTCLQFSSTAIPAPPITNTPGFPLPGENPDYTGLCSFTCNHGYCPEGACTTDSDAAGAGNSSMTTAAAVSTPSSVSSSLLGSSAEPLTLTPPTSTVVVTLVGSQTSTVVVGPSTTTG</sequence>
<keyword evidence="2" id="KW-1133">Transmembrane helix</keyword>
<proteinExistence type="predicted"/>
<feature type="compositionally biased region" description="Low complexity" evidence="1">
    <location>
        <begin position="139"/>
        <end position="175"/>
    </location>
</feature>
<feature type="region of interest" description="Disordered" evidence="1">
    <location>
        <begin position="1"/>
        <end position="44"/>
    </location>
</feature>
<name>A0A8H2ZRU7_9HELO</name>
<evidence type="ECO:0000256" key="2">
    <source>
        <dbReference type="SAM" id="Phobius"/>
    </source>
</evidence>
<feature type="compositionally biased region" description="Polar residues" evidence="1">
    <location>
        <begin position="1"/>
        <end position="10"/>
    </location>
</feature>
<evidence type="ECO:0000256" key="1">
    <source>
        <dbReference type="SAM" id="MobiDB-lite"/>
    </source>
</evidence>
<dbReference type="AlphaFoldDB" id="A0A8H2ZRU7"/>
<evidence type="ECO:0000313" key="4">
    <source>
        <dbReference type="Proteomes" id="UP000624404"/>
    </source>
</evidence>
<dbReference type="EMBL" id="CAJHIA010000019">
    <property type="protein sequence ID" value="CAD6446276.1"/>
    <property type="molecule type" value="Genomic_DNA"/>
</dbReference>
<accession>A0A8H2ZRU7</accession>